<reference evidence="4" key="1">
    <citation type="submission" date="2017-02" db="UniProtKB">
        <authorList>
            <consortium name="WormBaseParasite"/>
        </authorList>
    </citation>
    <scope>IDENTIFICATION</scope>
</reference>
<dbReference type="Proteomes" id="UP000278627">
    <property type="component" value="Unassembled WGS sequence"/>
</dbReference>
<feature type="transmembrane region" description="Helical" evidence="1">
    <location>
        <begin position="118"/>
        <end position="139"/>
    </location>
</feature>
<evidence type="ECO:0000313" key="4">
    <source>
        <dbReference type="WBParaSite" id="BPAG_0000718501-mRNA-1"/>
    </source>
</evidence>
<gene>
    <name evidence="2" type="ORF">BPAG_LOCUS7151</name>
</gene>
<reference evidence="2 3" key="2">
    <citation type="submission" date="2018-11" db="EMBL/GenBank/DDBJ databases">
        <authorList>
            <consortium name="Pathogen Informatics"/>
        </authorList>
    </citation>
    <scope>NUCLEOTIDE SEQUENCE [LARGE SCALE GENOMIC DNA]</scope>
</reference>
<keyword evidence="1" id="KW-0472">Membrane</keyword>
<accession>A0A0N4TG47</accession>
<evidence type="ECO:0000313" key="2">
    <source>
        <dbReference type="EMBL" id="VDN88337.1"/>
    </source>
</evidence>
<proteinExistence type="predicted"/>
<keyword evidence="1" id="KW-1133">Transmembrane helix</keyword>
<dbReference type="STRING" id="6280.A0A0N4TG47"/>
<dbReference type="WBParaSite" id="BPAG_0000718501-mRNA-1">
    <property type="protein sequence ID" value="BPAG_0000718501-mRNA-1"/>
    <property type="gene ID" value="BPAG_0000718501"/>
</dbReference>
<evidence type="ECO:0000313" key="3">
    <source>
        <dbReference type="Proteomes" id="UP000278627"/>
    </source>
</evidence>
<protein>
    <submittedName>
        <fullName evidence="2 4">Uncharacterized protein</fullName>
    </submittedName>
</protein>
<dbReference type="AlphaFoldDB" id="A0A0N4TG47"/>
<keyword evidence="1" id="KW-0812">Transmembrane</keyword>
<name>A0A0N4TG47_BRUPA</name>
<sequence>MEKRNNLCNAIKWPITPSGFENFTDKLKQMYEIWRANKIINQMPLVLKESLKEKLAAFHALENKRREWGYLRSWKGDYLNLDDEIKSPSQRYDYLLELDNIRRNSNFTKVLFSSYIQVLIYLLIFFLNLILGLIIYFSIYLNINLISSLTVLKV</sequence>
<organism evidence="4">
    <name type="scientific">Brugia pahangi</name>
    <name type="common">Filarial nematode worm</name>
    <dbReference type="NCBI Taxonomy" id="6280"/>
    <lineage>
        <taxon>Eukaryota</taxon>
        <taxon>Metazoa</taxon>
        <taxon>Ecdysozoa</taxon>
        <taxon>Nematoda</taxon>
        <taxon>Chromadorea</taxon>
        <taxon>Rhabditida</taxon>
        <taxon>Spirurina</taxon>
        <taxon>Spiruromorpha</taxon>
        <taxon>Filarioidea</taxon>
        <taxon>Onchocercidae</taxon>
        <taxon>Brugia</taxon>
    </lineage>
</organism>
<dbReference type="EMBL" id="UZAD01007655">
    <property type="protein sequence ID" value="VDN88337.1"/>
    <property type="molecule type" value="Genomic_DNA"/>
</dbReference>
<evidence type="ECO:0000256" key="1">
    <source>
        <dbReference type="SAM" id="Phobius"/>
    </source>
</evidence>
<keyword evidence="3" id="KW-1185">Reference proteome</keyword>